<dbReference type="Proteomes" id="UP001264980">
    <property type="component" value="Unassembled WGS sequence"/>
</dbReference>
<dbReference type="InterPro" id="IPR050833">
    <property type="entry name" value="Poly_Biosynth_Transport"/>
</dbReference>
<feature type="transmembrane region" description="Helical" evidence="6">
    <location>
        <begin position="435"/>
        <end position="454"/>
    </location>
</feature>
<organism evidence="7 8">
    <name type="scientific">Dyadobacter fermentans</name>
    <dbReference type="NCBI Taxonomy" id="94254"/>
    <lineage>
        <taxon>Bacteria</taxon>
        <taxon>Pseudomonadati</taxon>
        <taxon>Bacteroidota</taxon>
        <taxon>Cytophagia</taxon>
        <taxon>Cytophagales</taxon>
        <taxon>Spirosomataceae</taxon>
        <taxon>Dyadobacter</taxon>
    </lineage>
</organism>
<proteinExistence type="predicted"/>
<feature type="transmembrane region" description="Helical" evidence="6">
    <location>
        <begin position="326"/>
        <end position="346"/>
    </location>
</feature>
<feature type="transmembrane region" description="Helical" evidence="6">
    <location>
        <begin position="82"/>
        <end position="104"/>
    </location>
</feature>
<evidence type="ECO:0000313" key="7">
    <source>
        <dbReference type="EMBL" id="MDR6809229.1"/>
    </source>
</evidence>
<gene>
    <name evidence="7" type="ORF">J2W84_006294</name>
</gene>
<keyword evidence="8" id="KW-1185">Reference proteome</keyword>
<accession>A0ABU1R8J3</accession>
<feature type="transmembrane region" description="Helical" evidence="6">
    <location>
        <begin position="379"/>
        <end position="397"/>
    </location>
</feature>
<comment type="caution">
    <text evidence="7">The sequence shown here is derived from an EMBL/GenBank/DDBJ whole genome shotgun (WGS) entry which is preliminary data.</text>
</comment>
<feature type="transmembrane region" description="Helical" evidence="6">
    <location>
        <begin position="288"/>
        <end position="306"/>
    </location>
</feature>
<keyword evidence="5 6" id="KW-0472">Membrane</keyword>
<comment type="subcellular location">
    <subcellularLocation>
        <location evidence="1">Cell membrane</location>
        <topology evidence="1">Multi-pass membrane protein</topology>
    </subcellularLocation>
</comment>
<evidence type="ECO:0000256" key="3">
    <source>
        <dbReference type="ARBA" id="ARBA00022692"/>
    </source>
</evidence>
<evidence type="ECO:0000256" key="5">
    <source>
        <dbReference type="ARBA" id="ARBA00023136"/>
    </source>
</evidence>
<keyword evidence="4 6" id="KW-1133">Transmembrane helix</keyword>
<evidence type="ECO:0000256" key="1">
    <source>
        <dbReference type="ARBA" id="ARBA00004651"/>
    </source>
</evidence>
<feature type="transmembrane region" description="Helical" evidence="6">
    <location>
        <begin position="209"/>
        <end position="226"/>
    </location>
</feature>
<feature type="transmembrane region" description="Helical" evidence="6">
    <location>
        <begin position="170"/>
        <end position="188"/>
    </location>
</feature>
<dbReference type="PANTHER" id="PTHR30250">
    <property type="entry name" value="PST FAMILY PREDICTED COLANIC ACID TRANSPORTER"/>
    <property type="match status" value="1"/>
</dbReference>
<evidence type="ECO:0000256" key="6">
    <source>
        <dbReference type="SAM" id="Phobius"/>
    </source>
</evidence>
<dbReference type="PANTHER" id="PTHR30250:SF11">
    <property type="entry name" value="O-ANTIGEN TRANSPORTER-RELATED"/>
    <property type="match status" value="1"/>
</dbReference>
<protein>
    <submittedName>
        <fullName evidence="7">O-antigen/teichoic acid export membrane protein</fullName>
    </submittedName>
</protein>
<keyword evidence="2" id="KW-1003">Cell membrane</keyword>
<evidence type="ECO:0000256" key="2">
    <source>
        <dbReference type="ARBA" id="ARBA00022475"/>
    </source>
</evidence>
<sequence>MSKEASLSKLTLLYTAGNLASKVITFGLFFLYTFFLSKEEIGTFDLIISAITLLAPVFNLQIYDAILRWLIDNPDITNRSKVVATSLSFLFGVSFMTAAITFIVSLFTEIKYLELTIALTIANMVYPILQYIARGLGNNQAYVVSGVINSIAFTLLASLSLYFFEFKINGLLLSNISAVLIATIYLATRVNLRGYWKLKWFDMQYLRNMLSFSVPLIPNSLGWWVISMANRYIILLYLGVSENGTFAVAMKLPSILLMLTNIFYMAWQEKAIKTYLHPQRDEYYTEVFNKYFVLLFASLAVIISVTKPALKFLVADAYFETWKFLPILYMAIGYQALSSFLGTAYLSSKDTIGALTTTIFGAGVTVASSFLLIPNLGLPGASLAIMLGYVALFVIRLQQTKKYFTIGISGKRFVACNVLVLCTSLGTIFEETLLLLINALICIAFFLFLNQGLIRQYYSKLLLNRSL</sequence>
<name>A0ABU1R8J3_9BACT</name>
<reference evidence="7 8" key="1">
    <citation type="submission" date="2023-07" db="EMBL/GenBank/DDBJ databases">
        <title>Sorghum-associated microbial communities from plants grown in Nebraska, USA.</title>
        <authorList>
            <person name="Schachtman D."/>
        </authorList>
    </citation>
    <scope>NUCLEOTIDE SEQUENCE [LARGE SCALE GENOMIC DNA]</scope>
    <source>
        <strain evidence="7 8">BE57</strain>
    </source>
</reference>
<feature type="transmembrane region" description="Helical" evidence="6">
    <location>
        <begin position="141"/>
        <end position="164"/>
    </location>
</feature>
<feature type="transmembrane region" description="Helical" evidence="6">
    <location>
        <begin position="353"/>
        <end position="373"/>
    </location>
</feature>
<evidence type="ECO:0000256" key="4">
    <source>
        <dbReference type="ARBA" id="ARBA00022989"/>
    </source>
</evidence>
<dbReference type="EMBL" id="JAVDTI010000008">
    <property type="protein sequence ID" value="MDR6809229.1"/>
    <property type="molecule type" value="Genomic_DNA"/>
</dbReference>
<dbReference type="Pfam" id="PF01943">
    <property type="entry name" value="Polysacc_synt"/>
    <property type="match status" value="1"/>
</dbReference>
<feature type="transmembrane region" description="Helical" evidence="6">
    <location>
        <begin position="110"/>
        <end position="129"/>
    </location>
</feature>
<feature type="transmembrane region" description="Helical" evidence="6">
    <location>
        <begin position="246"/>
        <end position="267"/>
    </location>
</feature>
<feature type="transmembrane region" description="Helical" evidence="6">
    <location>
        <begin position="12"/>
        <end position="35"/>
    </location>
</feature>
<dbReference type="InterPro" id="IPR002797">
    <property type="entry name" value="Polysacc_synth"/>
</dbReference>
<dbReference type="RefSeq" id="WP_309992364.1">
    <property type="nucleotide sequence ID" value="NZ_JAVDTI010000008.1"/>
</dbReference>
<keyword evidence="3 6" id="KW-0812">Transmembrane</keyword>
<evidence type="ECO:0000313" key="8">
    <source>
        <dbReference type="Proteomes" id="UP001264980"/>
    </source>
</evidence>
<feature type="transmembrane region" description="Helical" evidence="6">
    <location>
        <begin position="47"/>
        <end position="70"/>
    </location>
</feature>